<evidence type="ECO:0000256" key="3">
    <source>
        <dbReference type="SAM" id="Phobius"/>
    </source>
</evidence>
<keyword evidence="2 3" id="KW-0472">Membrane</keyword>
<evidence type="ECO:0000313" key="5">
    <source>
        <dbReference type="Proteomes" id="UP000199701"/>
    </source>
</evidence>
<dbReference type="Pfam" id="PF02632">
    <property type="entry name" value="BioY"/>
    <property type="match status" value="1"/>
</dbReference>
<feature type="transmembrane region" description="Helical" evidence="3">
    <location>
        <begin position="87"/>
        <end position="104"/>
    </location>
</feature>
<keyword evidence="3" id="KW-0812">Transmembrane</keyword>
<sequence>MEKKISIYKIALIGVMTAIICIIGPFSIPIGLVPISLTNLIILITVIILGWKMGTISCLIYLLIGYVGIPVFSGFRGGPDRLFGPTGGYLIGFVFLAIISGIFIDKFRGKIYMYVIGMLLGTVVLYAFGTVWFAYQQNVSFHAAAVICVIPFIPLDIVKIACAVIIGPIIRKQLVRAHILI</sequence>
<feature type="transmembrane region" description="Helical" evidence="3">
    <location>
        <begin position="111"/>
        <end position="135"/>
    </location>
</feature>
<reference evidence="4 5" key="1">
    <citation type="submission" date="2016-10" db="EMBL/GenBank/DDBJ databases">
        <authorList>
            <person name="de Groot N.N."/>
        </authorList>
    </citation>
    <scope>NUCLEOTIDE SEQUENCE [LARGE SCALE GENOMIC DNA]</scope>
    <source>
        <strain evidence="4 5">DSM 9179</strain>
    </source>
</reference>
<dbReference type="Gene3D" id="1.10.1760.20">
    <property type="match status" value="1"/>
</dbReference>
<dbReference type="InterPro" id="IPR003784">
    <property type="entry name" value="BioY"/>
</dbReference>
<proteinExistence type="inferred from homology"/>
<dbReference type="OrthoDB" id="9803495at2"/>
<evidence type="ECO:0000313" key="4">
    <source>
        <dbReference type="EMBL" id="SEW37235.1"/>
    </source>
</evidence>
<dbReference type="PANTHER" id="PTHR34295">
    <property type="entry name" value="BIOTIN TRANSPORTER BIOY"/>
    <property type="match status" value="1"/>
</dbReference>
<comment type="subcellular location">
    <subcellularLocation>
        <location evidence="2">Cell membrane</location>
        <topology evidence="2">Multi-pass membrane protein</topology>
    </subcellularLocation>
</comment>
<dbReference type="EMBL" id="FOJI01000013">
    <property type="protein sequence ID" value="SEW37235.1"/>
    <property type="molecule type" value="Genomic_DNA"/>
</dbReference>
<organism evidence="4 5">
    <name type="scientific">[Clostridium] fimetarium</name>
    <dbReference type="NCBI Taxonomy" id="99656"/>
    <lineage>
        <taxon>Bacteria</taxon>
        <taxon>Bacillati</taxon>
        <taxon>Bacillota</taxon>
        <taxon>Clostridia</taxon>
        <taxon>Lachnospirales</taxon>
        <taxon>Lachnospiraceae</taxon>
    </lineage>
</organism>
<feature type="transmembrane region" description="Helical" evidence="3">
    <location>
        <begin position="141"/>
        <end position="166"/>
    </location>
</feature>
<keyword evidence="2" id="KW-0813">Transport</keyword>
<gene>
    <name evidence="4" type="ORF">SAMN05421659_1138</name>
</gene>
<dbReference type="PANTHER" id="PTHR34295:SF1">
    <property type="entry name" value="BIOTIN TRANSPORTER BIOY"/>
    <property type="match status" value="1"/>
</dbReference>
<protein>
    <recommendedName>
        <fullName evidence="2">Biotin transporter</fullName>
    </recommendedName>
</protein>
<dbReference type="AlphaFoldDB" id="A0A1I0R973"/>
<accession>A0A1I0R973</accession>
<dbReference type="STRING" id="99656.SAMN05421659_1138"/>
<dbReference type="Proteomes" id="UP000199701">
    <property type="component" value="Unassembled WGS sequence"/>
</dbReference>
<dbReference type="RefSeq" id="WP_092455593.1">
    <property type="nucleotide sequence ID" value="NZ_FOJI01000013.1"/>
</dbReference>
<comment type="similarity">
    <text evidence="1 2">Belongs to the BioY family.</text>
</comment>
<dbReference type="PIRSF" id="PIRSF016661">
    <property type="entry name" value="BioY"/>
    <property type="match status" value="1"/>
</dbReference>
<keyword evidence="3" id="KW-1133">Transmembrane helix</keyword>
<feature type="transmembrane region" description="Helical" evidence="3">
    <location>
        <begin position="32"/>
        <end position="51"/>
    </location>
</feature>
<name>A0A1I0R973_9FIRM</name>
<keyword evidence="5" id="KW-1185">Reference proteome</keyword>
<feature type="transmembrane region" description="Helical" evidence="3">
    <location>
        <begin position="7"/>
        <end position="26"/>
    </location>
</feature>
<keyword evidence="2" id="KW-1003">Cell membrane</keyword>
<dbReference type="GO" id="GO:0015225">
    <property type="term" value="F:biotin transmembrane transporter activity"/>
    <property type="evidence" value="ECO:0007669"/>
    <property type="project" value="UniProtKB-UniRule"/>
</dbReference>
<evidence type="ECO:0000256" key="2">
    <source>
        <dbReference type="PIRNR" id="PIRNR016661"/>
    </source>
</evidence>
<feature type="transmembrane region" description="Helical" evidence="3">
    <location>
        <begin position="58"/>
        <end position="75"/>
    </location>
</feature>
<evidence type="ECO:0000256" key="1">
    <source>
        <dbReference type="ARBA" id="ARBA00010692"/>
    </source>
</evidence>
<dbReference type="GO" id="GO:0005886">
    <property type="term" value="C:plasma membrane"/>
    <property type="evidence" value="ECO:0007669"/>
    <property type="project" value="UniProtKB-SubCell"/>
</dbReference>